<dbReference type="EMBL" id="CADILG010000016">
    <property type="protein sequence ID" value="CAB3867264.1"/>
    <property type="molecule type" value="Genomic_DNA"/>
</dbReference>
<name>A0A6S7CWI5_9BURK</name>
<dbReference type="Proteomes" id="UP000494117">
    <property type="component" value="Unassembled WGS sequence"/>
</dbReference>
<protein>
    <submittedName>
        <fullName evidence="2">Uncharacterized protein</fullName>
    </submittedName>
</protein>
<gene>
    <name evidence="2" type="ORF">LMG26858_02537</name>
</gene>
<proteinExistence type="predicted"/>
<keyword evidence="1" id="KW-0812">Transmembrane</keyword>
<keyword evidence="1" id="KW-0472">Membrane</keyword>
<feature type="transmembrane region" description="Helical" evidence="1">
    <location>
        <begin position="16"/>
        <end position="37"/>
    </location>
</feature>
<keyword evidence="1" id="KW-1133">Transmembrane helix</keyword>
<dbReference type="AlphaFoldDB" id="A0A6S7CWI5"/>
<evidence type="ECO:0000313" key="2">
    <source>
        <dbReference type="EMBL" id="CAB3867264.1"/>
    </source>
</evidence>
<dbReference type="RefSeq" id="WP_175207407.1">
    <property type="nucleotide sequence ID" value="NZ_CADILG010000016.1"/>
</dbReference>
<organism evidence="2 3">
    <name type="scientific">Achromobacter anxifer</name>
    <dbReference type="NCBI Taxonomy" id="1287737"/>
    <lineage>
        <taxon>Bacteria</taxon>
        <taxon>Pseudomonadati</taxon>
        <taxon>Pseudomonadota</taxon>
        <taxon>Betaproteobacteria</taxon>
        <taxon>Burkholderiales</taxon>
        <taxon>Alcaligenaceae</taxon>
        <taxon>Achromobacter</taxon>
    </lineage>
</organism>
<reference evidence="2 3" key="1">
    <citation type="submission" date="2020-04" db="EMBL/GenBank/DDBJ databases">
        <authorList>
            <person name="De Canck E."/>
        </authorList>
    </citation>
    <scope>NUCLEOTIDE SEQUENCE [LARGE SCALE GENOMIC DNA]</scope>
    <source>
        <strain evidence="2 3">LMG 26858</strain>
    </source>
</reference>
<accession>A0A6S7CWI5</accession>
<evidence type="ECO:0000313" key="3">
    <source>
        <dbReference type="Proteomes" id="UP000494117"/>
    </source>
</evidence>
<keyword evidence="3" id="KW-1185">Reference proteome</keyword>
<evidence type="ECO:0000256" key="1">
    <source>
        <dbReference type="SAM" id="Phobius"/>
    </source>
</evidence>
<sequence>MKTRSRASLVPQRGQALVLGLLLAAAGIVSVVVLYNLGQTVGARQRLTHVADAAAYSGALEQARTLNAIAYLNRAQIAHQVAMAHLVTLGAAAQYARTMQAQRNRGNPPASLIAMLFGPDVGLAYQGAQAVPDAEQRLAAAFAEHDRVVHQVLEAAAASAVGGLAAARDRIMRKVLSANYTGDAPGVGTPGGHAYETPSLRLLADGWPGFVERRISTRQAGLRPAVEQVAERYGFLQRRNVTRRNPWMVKAVCPLHRHELRRRGSTWLGPDGRWGALDTQSYHALRFNRWKGCYFREYAMGWGTAQGQKIKAPEGLEYVEEPPLDFSDQDFWRWVELSTNWDLLNDISNPMANSYAMAAVQRWPGQGLPAYRDIVSSRSGDPLRFAVAVQLAGSALKTTDAGSEVRAPLGRFGYAALGQEGQVTVTSAAETYFARPESRADGRDELATLFRPYWQARLSAVTATEAAQARGRP</sequence>